<dbReference type="RefSeq" id="WP_377715527.1">
    <property type="nucleotide sequence ID" value="NZ_JBHTJM010000008.1"/>
</dbReference>
<comment type="function">
    <text evidence="1">May be involved in the biogenesis of curli organelles.</text>
</comment>
<reference evidence="5" key="1">
    <citation type="journal article" date="2019" name="Int. J. Syst. Evol. Microbiol.">
        <title>The Global Catalogue of Microorganisms (GCM) 10K type strain sequencing project: providing services to taxonomists for standard genome sequencing and annotation.</title>
        <authorList>
            <consortium name="The Broad Institute Genomics Platform"/>
            <consortium name="The Broad Institute Genome Sequencing Center for Infectious Disease"/>
            <person name="Wu L."/>
            <person name="Ma J."/>
        </authorList>
    </citation>
    <scope>NUCLEOTIDE SEQUENCE [LARGE SCALE GENOMIC DNA]</scope>
    <source>
        <strain evidence="5">CCUG 62114</strain>
    </source>
</reference>
<sequence length="251" mass="29663">MKLLLYFIFSTSIFLGNLNTSLAQQFLNKEVKPLLEIEQSEDVFSVIGKAENLSNINRSLEYELIVFKENTKTKNKSNNKQTDRFVIEAKEIITLSKTSINVSKTDKVIILLLLKNEEGEIVGRDRKIITDNRIIQKDYDNKVTLKKKPSDGIKLKGVVLERVKTKPGRDFYNFFYSKYMTYNFKDSRAILVEEIHDRGRNTKIFIKLDNRKIYEFFVQPNLDYLKRNVDVAIRVLYQEFEKKEKDYIVRY</sequence>
<dbReference type="EMBL" id="JBHTJM010000008">
    <property type="protein sequence ID" value="MFD0964121.1"/>
    <property type="molecule type" value="Genomic_DNA"/>
</dbReference>
<dbReference type="Proteomes" id="UP001596997">
    <property type="component" value="Unassembled WGS sequence"/>
</dbReference>
<gene>
    <name evidence="4" type="ORF">ACFQ1O_08910</name>
</gene>
<comment type="caution">
    <text evidence="4">The sequence shown here is derived from an EMBL/GenBank/DDBJ whole genome shotgun (WGS) entry which is preliminary data.</text>
</comment>
<organism evidence="4 5">
    <name type="scientific">Pseudofulvibacter geojedonensis</name>
    <dbReference type="NCBI Taxonomy" id="1123758"/>
    <lineage>
        <taxon>Bacteria</taxon>
        <taxon>Pseudomonadati</taxon>
        <taxon>Bacteroidota</taxon>
        <taxon>Flavobacteriia</taxon>
        <taxon>Flavobacteriales</taxon>
        <taxon>Flavobacteriaceae</taxon>
        <taxon>Pseudofulvibacter</taxon>
    </lineage>
</organism>
<evidence type="ECO:0000313" key="5">
    <source>
        <dbReference type="Proteomes" id="UP001596997"/>
    </source>
</evidence>
<dbReference type="Gene3D" id="2.60.40.2420">
    <property type="match status" value="1"/>
</dbReference>
<evidence type="ECO:0000256" key="2">
    <source>
        <dbReference type="ARBA" id="ARBA00014024"/>
    </source>
</evidence>
<name>A0ABW3I2Y6_9FLAO</name>
<accession>A0ABW3I2Y6</accession>
<protein>
    <recommendedName>
        <fullName evidence="2">Curli production assembly/transport component CsgE</fullName>
    </recommendedName>
</protein>
<keyword evidence="3" id="KW-0732">Signal</keyword>
<dbReference type="Pfam" id="PF10627">
    <property type="entry name" value="CsgE"/>
    <property type="match status" value="1"/>
</dbReference>
<keyword evidence="5" id="KW-1185">Reference proteome</keyword>
<evidence type="ECO:0000313" key="4">
    <source>
        <dbReference type="EMBL" id="MFD0964121.1"/>
    </source>
</evidence>
<dbReference type="InterPro" id="IPR053722">
    <property type="entry name" value="Curli_assembly_CsgC/AgfC"/>
</dbReference>
<dbReference type="InterPro" id="IPR018900">
    <property type="entry name" value="Curli_CsgE"/>
</dbReference>
<evidence type="ECO:0000256" key="1">
    <source>
        <dbReference type="ARBA" id="ARBA00003989"/>
    </source>
</evidence>
<proteinExistence type="predicted"/>
<evidence type="ECO:0000256" key="3">
    <source>
        <dbReference type="ARBA" id="ARBA00022729"/>
    </source>
</evidence>